<feature type="compositionally biased region" description="Low complexity" evidence="1">
    <location>
        <begin position="13"/>
        <end position="24"/>
    </location>
</feature>
<dbReference type="EMBL" id="JAGPXD010000002">
    <property type="protein sequence ID" value="KAH7368373.1"/>
    <property type="molecule type" value="Genomic_DNA"/>
</dbReference>
<feature type="region of interest" description="Disordered" evidence="1">
    <location>
        <begin position="1"/>
        <end position="157"/>
    </location>
</feature>
<evidence type="ECO:0000313" key="2">
    <source>
        <dbReference type="EMBL" id="KAH7368373.1"/>
    </source>
</evidence>
<gene>
    <name evidence="2" type="ORF">B0T11DRAFT_296040</name>
</gene>
<accession>A0A8K0TMT4</accession>
<name>A0A8K0TMT4_9PEZI</name>
<evidence type="ECO:0000256" key="1">
    <source>
        <dbReference type="SAM" id="MobiDB-lite"/>
    </source>
</evidence>
<dbReference type="AlphaFoldDB" id="A0A8K0TMT4"/>
<keyword evidence="3" id="KW-1185">Reference proteome</keyword>
<protein>
    <recommendedName>
        <fullName evidence="4">Methyltransferase domain-containing protein</fullName>
    </recommendedName>
</protein>
<organism evidence="2 3">
    <name type="scientific">Plectosphaerella cucumerina</name>
    <dbReference type="NCBI Taxonomy" id="40658"/>
    <lineage>
        <taxon>Eukaryota</taxon>
        <taxon>Fungi</taxon>
        <taxon>Dikarya</taxon>
        <taxon>Ascomycota</taxon>
        <taxon>Pezizomycotina</taxon>
        <taxon>Sordariomycetes</taxon>
        <taxon>Hypocreomycetidae</taxon>
        <taxon>Glomerellales</taxon>
        <taxon>Plectosphaerellaceae</taxon>
        <taxon>Plectosphaerella</taxon>
    </lineage>
</organism>
<reference evidence="2" key="1">
    <citation type="journal article" date="2021" name="Nat. Commun.">
        <title>Genetic determinants of endophytism in the Arabidopsis root mycobiome.</title>
        <authorList>
            <person name="Mesny F."/>
            <person name="Miyauchi S."/>
            <person name="Thiergart T."/>
            <person name="Pickel B."/>
            <person name="Atanasova L."/>
            <person name="Karlsson M."/>
            <person name="Huettel B."/>
            <person name="Barry K.W."/>
            <person name="Haridas S."/>
            <person name="Chen C."/>
            <person name="Bauer D."/>
            <person name="Andreopoulos W."/>
            <person name="Pangilinan J."/>
            <person name="LaButti K."/>
            <person name="Riley R."/>
            <person name="Lipzen A."/>
            <person name="Clum A."/>
            <person name="Drula E."/>
            <person name="Henrissat B."/>
            <person name="Kohler A."/>
            <person name="Grigoriev I.V."/>
            <person name="Martin F.M."/>
            <person name="Hacquard S."/>
        </authorList>
    </citation>
    <scope>NUCLEOTIDE SEQUENCE</scope>
    <source>
        <strain evidence="2">MPI-CAGE-AT-0016</strain>
    </source>
</reference>
<dbReference type="OrthoDB" id="4828150at2759"/>
<evidence type="ECO:0008006" key="4">
    <source>
        <dbReference type="Google" id="ProtNLM"/>
    </source>
</evidence>
<proteinExistence type="predicted"/>
<dbReference type="Proteomes" id="UP000813385">
    <property type="component" value="Unassembled WGS sequence"/>
</dbReference>
<evidence type="ECO:0000313" key="3">
    <source>
        <dbReference type="Proteomes" id="UP000813385"/>
    </source>
</evidence>
<sequence>MSSLDQPTDVNEASAQSPATAPSALDVTPIQSPQTASGALFTAPLQGPLTAPDTVIDTTIQRPQTPPTAVFDLQDPRTPEGYPMREPSLKHNLTRVRDQLAGEEQHETKEDAAMAEAQASHEPADEAADEANPSSGRLSLKRPLLTDSSTFRPRHPPMPLEELAHRFKTLIGRQSEVWTPQFGIGLPLDQIGSLNERNSFFVAERKITEKIRNDMQSQLLTGVMASRRSLVKYKDSMRNVIHHLAPIGFTEAAIILEFQAGEAFWSKSVGQARSETRVPVYAGDEYDRKAEDEGRRSKNVEKITLSMRASDPWSNLPGRPKLIRIGDGIVHFDDKVALFRKCFKTLERGGFLELQFFEPIVRNNHDGDVAAENPLNMLFQLLCEDAPEDLRDFSGAAQARVALQEAGFDDREIEISRSRAFIGPHAYGTGHDRAAASLCRETLRRYMRHIGEVSLLGARGMMAGEVRALRHHVWEMLDSQAGRFHLRFVCIVARKAERA</sequence>
<feature type="compositionally biased region" description="Polar residues" evidence="1">
    <location>
        <begin position="1"/>
        <end position="11"/>
    </location>
</feature>
<comment type="caution">
    <text evidence="2">The sequence shown here is derived from an EMBL/GenBank/DDBJ whole genome shotgun (WGS) entry which is preliminary data.</text>
</comment>
<feature type="compositionally biased region" description="Basic and acidic residues" evidence="1">
    <location>
        <begin position="95"/>
        <end position="112"/>
    </location>
</feature>